<evidence type="ECO:0000256" key="4">
    <source>
        <dbReference type="ARBA" id="ARBA00020268"/>
    </source>
</evidence>
<keyword evidence="10" id="KW-0406">Ion transport</keyword>
<keyword evidence="15" id="KW-1185">Reference proteome</keyword>
<comment type="caution">
    <text evidence="14">The sequence shown here is derived from an EMBL/GenBank/DDBJ whole genome shotgun (WGS) entry which is preliminary data.</text>
</comment>
<dbReference type="GO" id="GO:0042910">
    <property type="term" value="F:xenobiotic transmembrane transporter activity"/>
    <property type="evidence" value="ECO:0007669"/>
    <property type="project" value="InterPro"/>
</dbReference>
<dbReference type="RefSeq" id="WP_008902282.1">
    <property type="nucleotide sequence ID" value="NZ_GL397071.1"/>
</dbReference>
<feature type="transmembrane region" description="Helical" evidence="13">
    <location>
        <begin position="20"/>
        <end position="37"/>
    </location>
</feature>
<evidence type="ECO:0000256" key="2">
    <source>
        <dbReference type="ARBA" id="ARBA00004651"/>
    </source>
</evidence>
<keyword evidence="9 13" id="KW-1133">Transmembrane helix</keyword>
<evidence type="ECO:0000313" key="14">
    <source>
        <dbReference type="EMBL" id="EFM24921.1"/>
    </source>
</evidence>
<feature type="transmembrane region" description="Helical" evidence="13">
    <location>
        <begin position="136"/>
        <end position="157"/>
    </location>
</feature>
<dbReference type="Proteomes" id="UP000003280">
    <property type="component" value="Unassembled WGS sequence"/>
</dbReference>
<feature type="transmembrane region" description="Helical" evidence="13">
    <location>
        <begin position="260"/>
        <end position="287"/>
    </location>
</feature>
<dbReference type="InterPro" id="IPR002528">
    <property type="entry name" value="MATE_fam"/>
</dbReference>
<feature type="transmembrane region" description="Helical" evidence="13">
    <location>
        <begin position="206"/>
        <end position="225"/>
    </location>
</feature>
<keyword evidence="11 13" id="KW-0472">Membrane</keyword>
<comment type="similarity">
    <text evidence="3">Belongs to the multi antimicrobial extrusion (MATE) (TC 2.A.66.1) family.</text>
</comment>
<evidence type="ECO:0000256" key="8">
    <source>
        <dbReference type="ARBA" id="ARBA00022692"/>
    </source>
</evidence>
<sequence length="464" mass="52066">MSNNINLTTRADIRNRIWQLSYPAMVSMLLQTVYDLVDMAWVGQISKQAIAAVTIFSTIFWLFLFFNELIGASSVSMISQNYGKGDKEMTRLVSEQTMSFKVFMGFISGVLLYFTINPLLNFYLKNPSTVKLAMDYGYIRIFFLPAMYASYSVNTIFRCQGDPKTPMKIMIFSTILNIILDPILMFETIPFTNIPGFNMGVKGAGVATVISVMFSLIYGLSILLSGKNEIYVSLKGLFKLNWNIDLDLLKIGLPNALKQFAGGLFMAIMVKFVSHYGDSVITAVGIIAKLQTFIYMPVNGLMMGGSIVVGHFLGRREIENAEISASIASRINFLIMAFFSILFAIFPQYLFSIFNKDPEIIQMGKELVPIVTLTIPLTGYAFGQSIVFMGSGYTKPYLVGSLVSQWLLQLPFVAICVYVLKLSYRSIAFSFPLADIVYFVIILIFFKSGKWKTMDVTKKINSNM</sequence>
<name>E0NMV3_9FIRM</name>
<dbReference type="CDD" id="cd13137">
    <property type="entry name" value="MATE_NorM_like"/>
    <property type="match status" value="1"/>
</dbReference>
<evidence type="ECO:0000313" key="15">
    <source>
        <dbReference type="Proteomes" id="UP000003280"/>
    </source>
</evidence>
<feature type="transmembrane region" description="Helical" evidence="13">
    <location>
        <begin position="333"/>
        <end position="355"/>
    </location>
</feature>
<evidence type="ECO:0000256" key="13">
    <source>
        <dbReference type="SAM" id="Phobius"/>
    </source>
</evidence>
<comment type="function">
    <text evidence="1">Multidrug efflux pump.</text>
</comment>
<dbReference type="HOGENOM" id="CLU_012893_5_3_9"/>
<evidence type="ECO:0000256" key="6">
    <source>
        <dbReference type="ARBA" id="ARBA00022449"/>
    </source>
</evidence>
<keyword evidence="6" id="KW-0050">Antiport</keyword>
<feature type="transmembrane region" description="Helical" evidence="13">
    <location>
        <begin position="293"/>
        <end position="313"/>
    </location>
</feature>
<dbReference type="eggNOG" id="COG0534">
    <property type="taxonomic scope" value="Bacteria"/>
</dbReference>
<keyword evidence="7" id="KW-1003">Cell membrane</keyword>
<feature type="transmembrane region" description="Helical" evidence="13">
    <location>
        <begin position="98"/>
        <end position="116"/>
    </location>
</feature>
<dbReference type="STRING" id="862517.HMPREF9225_1492"/>
<evidence type="ECO:0000256" key="9">
    <source>
        <dbReference type="ARBA" id="ARBA00022989"/>
    </source>
</evidence>
<dbReference type="InterPro" id="IPR048279">
    <property type="entry name" value="MdtK-like"/>
</dbReference>
<reference evidence="14 15" key="1">
    <citation type="submission" date="2010-07" db="EMBL/GenBank/DDBJ databases">
        <authorList>
            <person name="Muzny D."/>
            <person name="Qin X."/>
            <person name="Deng J."/>
            <person name="Jiang H."/>
            <person name="Liu Y."/>
            <person name="Qu J."/>
            <person name="Song X.-Z."/>
            <person name="Zhang L."/>
            <person name="Thornton R."/>
            <person name="Coyle M."/>
            <person name="Francisco L."/>
            <person name="Jackson L."/>
            <person name="Javaid M."/>
            <person name="Korchina V."/>
            <person name="Kovar C."/>
            <person name="Mata R."/>
            <person name="Mathew T."/>
            <person name="Ngo R."/>
            <person name="Nguyen L."/>
            <person name="Nguyen N."/>
            <person name="Okwuonu G."/>
            <person name="Ongeri F."/>
            <person name="Pham C."/>
            <person name="Simmons D."/>
            <person name="Wilczek-Boney K."/>
            <person name="Hale W."/>
            <person name="Jakkamsetti A."/>
            <person name="Pham P."/>
            <person name="Ruth R."/>
            <person name="San Lucas F."/>
            <person name="Warren J."/>
            <person name="Zhang J."/>
            <person name="Zhao Z."/>
            <person name="Zhou C."/>
            <person name="Zhu D."/>
            <person name="Lee S."/>
            <person name="Bess C."/>
            <person name="Blankenburg K."/>
            <person name="Forbes L."/>
            <person name="Fu Q."/>
            <person name="Gubbala S."/>
            <person name="Hirani K."/>
            <person name="Jayaseelan J.C."/>
            <person name="Lara F."/>
            <person name="Munidasa M."/>
            <person name="Palculict T."/>
            <person name="Patil S."/>
            <person name="Pu L.-L."/>
            <person name="Saada N."/>
            <person name="Tang L."/>
            <person name="Weissenberger G."/>
            <person name="Zhu Y."/>
            <person name="Hemphill L."/>
            <person name="Shang Y."/>
            <person name="Youmans B."/>
            <person name="Ayvaz T."/>
            <person name="Ross M."/>
            <person name="Santibanez J."/>
            <person name="Aqrawi P."/>
            <person name="Gross S."/>
            <person name="Joshi V."/>
            <person name="Fowler G."/>
            <person name="Nazareth L."/>
            <person name="Reid J."/>
            <person name="Worley K."/>
            <person name="Petrosino J."/>
            <person name="Highlander S."/>
            <person name="Gibbs R."/>
        </authorList>
    </citation>
    <scope>NUCLEOTIDE SEQUENCE [LARGE SCALE GENOMIC DNA]</scope>
    <source>
        <strain evidence="14 15">ATCC BAA-1640</strain>
    </source>
</reference>
<evidence type="ECO:0000256" key="12">
    <source>
        <dbReference type="ARBA" id="ARBA00031636"/>
    </source>
</evidence>
<dbReference type="GO" id="GO:0015297">
    <property type="term" value="F:antiporter activity"/>
    <property type="evidence" value="ECO:0007669"/>
    <property type="project" value="UniProtKB-KW"/>
</dbReference>
<dbReference type="GO" id="GO:0005886">
    <property type="term" value="C:plasma membrane"/>
    <property type="evidence" value="ECO:0007669"/>
    <property type="project" value="UniProtKB-SubCell"/>
</dbReference>
<dbReference type="PANTHER" id="PTHR43298:SF2">
    <property type="entry name" value="FMN_FAD EXPORTER YEEO-RELATED"/>
    <property type="match status" value="1"/>
</dbReference>
<dbReference type="Pfam" id="PF01554">
    <property type="entry name" value="MatE"/>
    <property type="match status" value="2"/>
</dbReference>
<evidence type="ECO:0000256" key="7">
    <source>
        <dbReference type="ARBA" id="ARBA00022475"/>
    </source>
</evidence>
<proteinExistence type="inferred from homology"/>
<feature type="transmembrane region" description="Helical" evidence="13">
    <location>
        <begin position="367"/>
        <end position="390"/>
    </location>
</feature>
<dbReference type="GO" id="GO:0006811">
    <property type="term" value="P:monoatomic ion transport"/>
    <property type="evidence" value="ECO:0007669"/>
    <property type="project" value="UniProtKB-KW"/>
</dbReference>
<dbReference type="InterPro" id="IPR050222">
    <property type="entry name" value="MATE_MdtK"/>
</dbReference>
<dbReference type="NCBIfam" id="TIGR00797">
    <property type="entry name" value="matE"/>
    <property type="match status" value="1"/>
</dbReference>
<feature type="transmembrane region" description="Helical" evidence="13">
    <location>
        <begin position="426"/>
        <end position="446"/>
    </location>
</feature>
<keyword evidence="8 13" id="KW-0812">Transmembrane</keyword>
<dbReference type="OrthoDB" id="9776324at2"/>
<evidence type="ECO:0000256" key="5">
    <source>
        <dbReference type="ARBA" id="ARBA00022448"/>
    </source>
</evidence>
<protein>
    <recommendedName>
        <fullName evidence="4">Probable multidrug resistance protein NorM</fullName>
    </recommendedName>
    <alternativeName>
        <fullName evidence="12">Multidrug-efflux transporter</fullName>
    </alternativeName>
</protein>
<gene>
    <name evidence="14" type="ORF">HMPREF9225_1492</name>
</gene>
<organism evidence="14 15">
    <name type="scientific">Peptoniphilus duerdenii ATCC BAA-1640</name>
    <dbReference type="NCBI Taxonomy" id="862517"/>
    <lineage>
        <taxon>Bacteria</taxon>
        <taxon>Bacillati</taxon>
        <taxon>Bacillota</taxon>
        <taxon>Tissierellia</taxon>
        <taxon>Tissierellales</taxon>
        <taxon>Peptoniphilaceae</taxon>
        <taxon>Peptoniphilus</taxon>
    </lineage>
</organism>
<evidence type="ECO:0000256" key="3">
    <source>
        <dbReference type="ARBA" id="ARBA00010199"/>
    </source>
</evidence>
<comment type="subcellular location">
    <subcellularLocation>
        <location evidence="2">Cell membrane</location>
        <topology evidence="2">Multi-pass membrane protein</topology>
    </subcellularLocation>
</comment>
<feature type="transmembrane region" description="Helical" evidence="13">
    <location>
        <begin position="49"/>
        <end position="78"/>
    </location>
</feature>
<dbReference type="PIRSF" id="PIRSF006603">
    <property type="entry name" value="DinF"/>
    <property type="match status" value="1"/>
</dbReference>
<dbReference type="PANTHER" id="PTHR43298">
    <property type="entry name" value="MULTIDRUG RESISTANCE PROTEIN NORM-RELATED"/>
    <property type="match status" value="1"/>
</dbReference>
<evidence type="ECO:0000256" key="1">
    <source>
        <dbReference type="ARBA" id="ARBA00003408"/>
    </source>
</evidence>
<accession>E0NMV3</accession>
<feature type="transmembrane region" description="Helical" evidence="13">
    <location>
        <begin position="397"/>
        <end position="420"/>
    </location>
</feature>
<feature type="transmembrane region" description="Helical" evidence="13">
    <location>
        <begin position="169"/>
        <end position="186"/>
    </location>
</feature>
<dbReference type="AlphaFoldDB" id="E0NMV3"/>
<dbReference type="EMBL" id="AEEH01000047">
    <property type="protein sequence ID" value="EFM24921.1"/>
    <property type="molecule type" value="Genomic_DNA"/>
</dbReference>
<evidence type="ECO:0000256" key="10">
    <source>
        <dbReference type="ARBA" id="ARBA00023065"/>
    </source>
</evidence>
<keyword evidence="5" id="KW-0813">Transport</keyword>
<evidence type="ECO:0000256" key="11">
    <source>
        <dbReference type="ARBA" id="ARBA00023136"/>
    </source>
</evidence>